<keyword evidence="1" id="KW-0597">Phosphoprotein</keyword>
<feature type="compositionally biased region" description="Polar residues" evidence="6">
    <location>
        <begin position="217"/>
        <end position="230"/>
    </location>
</feature>
<dbReference type="EMBL" id="JAADJT010000008">
    <property type="protein sequence ID" value="NGZ86157.1"/>
    <property type="molecule type" value="Genomic_DNA"/>
</dbReference>
<keyword evidence="5" id="KW-0378">Hydrolase</keyword>
<name>A0ABX0FNF2_9BURK</name>
<keyword evidence="2" id="KW-1277">Toxin-antitoxin system</keyword>
<feature type="compositionally biased region" description="Low complexity" evidence="6">
    <location>
        <begin position="205"/>
        <end position="214"/>
    </location>
</feature>
<dbReference type="InterPro" id="IPR008201">
    <property type="entry name" value="HepT-like"/>
</dbReference>
<accession>A0ABX0FNF2</accession>
<evidence type="ECO:0000256" key="5">
    <source>
        <dbReference type="ARBA" id="ARBA00022801"/>
    </source>
</evidence>
<sequence>MSRTRLPDYLDHMQQAAEDACSFVEGMEKDAFFKDKRTQQAVIMSVIIIGEAATKVMDSYAEFSLAHPQVPWRSMRGMRNRIAHGYFDINLDVVWDTVRFALPDLLKQLSVIRLDADHDSGTVAGRLGQFGDLALRHQADVGGDLAQAAGQHRHIQSEPHPFVALRVPRRPGRTQAQPGGDARRHRRRLLAHHGQRADRAAQLQLQRARRAVAQPPGASTLTTSAPISPS</sequence>
<dbReference type="Pfam" id="PF01934">
    <property type="entry name" value="HepT-like"/>
    <property type="match status" value="1"/>
</dbReference>
<organism evidence="7 8">
    <name type="scientific">Duganella aceris</name>
    <dbReference type="NCBI Taxonomy" id="2703883"/>
    <lineage>
        <taxon>Bacteria</taxon>
        <taxon>Pseudomonadati</taxon>
        <taxon>Pseudomonadota</taxon>
        <taxon>Betaproteobacteria</taxon>
        <taxon>Burkholderiales</taxon>
        <taxon>Oxalobacteraceae</taxon>
        <taxon>Telluria group</taxon>
        <taxon>Duganella</taxon>
    </lineage>
</organism>
<proteinExistence type="predicted"/>
<dbReference type="PANTHER" id="PTHR34139">
    <property type="entry name" value="UPF0331 PROTEIN MJ0127"/>
    <property type="match status" value="1"/>
</dbReference>
<evidence type="ECO:0000256" key="6">
    <source>
        <dbReference type="SAM" id="MobiDB-lite"/>
    </source>
</evidence>
<dbReference type="Proteomes" id="UP000666369">
    <property type="component" value="Unassembled WGS sequence"/>
</dbReference>
<evidence type="ECO:0000256" key="1">
    <source>
        <dbReference type="ARBA" id="ARBA00022553"/>
    </source>
</evidence>
<evidence type="ECO:0000313" key="7">
    <source>
        <dbReference type="EMBL" id="NGZ86157.1"/>
    </source>
</evidence>
<evidence type="ECO:0000313" key="8">
    <source>
        <dbReference type="Proteomes" id="UP000666369"/>
    </source>
</evidence>
<dbReference type="InterPro" id="IPR051813">
    <property type="entry name" value="HepT_RNase_toxin"/>
</dbReference>
<reference evidence="8" key="1">
    <citation type="submission" date="2023-07" db="EMBL/GenBank/DDBJ databases">
        <title>Duganella aceri sp. nov., isolated from tree sap.</title>
        <authorList>
            <person name="Kim I.S."/>
        </authorList>
    </citation>
    <scope>NUCLEOTIDE SEQUENCE [LARGE SCALE GENOMIC DNA]</scope>
    <source>
        <strain evidence="8">SAP-35</strain>
    </source>
</reference>
<gene>
    <name evidence="7" type="ORF">GW587_18100</name>
</gene>
<evidence type="ECO:0000256" key="4">
    <source>
        <dbReference type="ARBA" id="ARBA00022741"/>
    </source>
</evidence>
<feature type="region of interest" description="Disordered" evidence="6">
    <location>
        <begin position="205"/>
        <end position="230"/>
    </location>
</feature>
<comment type="caution">
    <text evidence="7">The sequence shown here is derived from an EMBL/GenBank/DDBJ whole genome shotgun (WGS) entry which is preliminary data.</text>
</comment>
<keyword evidence="8" id="KW-1185">Reference proteome</keyword>
<evidence type="ECO:0000256" key="2">
    <source>
        <dbReference type="ARBA" id="ARBA00022649"/>
    </source>
</evidence>
<protein>
    <submittedName>
        <fullName evidence="7">DUF86 domain-containing protein</fullName>
    </submittedName>
</protein>
<keyword evidence="4" id="KW-0547">Nucleotide-binding</keyword>
<dbReference type="PANTHER" id="PTHR34139:SF1">
    <property type="entry name" value="RNASE MJ1380-RELATED"/>
    <property type="match status" value="1"/>
</dbReference>
<keyword evidence="3" id="KW-0540">Nuclease</keyword>
<evidence type="ECO:0000256" key="3">
    <source>
        <dbReference type="ARBA" id="ARBA00022722"/>
    </source>
</evidence>